<dbReference type="AlphaFoldDB" id="A0A9N8ZIF6"/>
<dbReference type="EMBL" id="CAJVPI010000185">
    <property type="protein sequence ID" value="CAG8496713.1"/>
    <property type="molecule type" value="Genomic_DNA"/>
</dbReference>
<dbReference type="SUPFAM" id="SSF53335">
    <property type="entry name" value="S-adenosyl-L-methionine-dependent methyltransferases"/>
    <property type="match status" value="1"/>
</dbReference>
<accession>A0A9N8ZIF6</accession>
<feature type="domain" description="Methyltransferase" evidence="1">
    <location>
        <begin position="95"/>
        <end position="187"/>
    </location>
</feature>
<name>A0A9N8ZIF6_9GLOM</name>
<proteinExistence type="predicted"/>
<dbReference type="CDD" id="cd02440">
    <property type="entry name" value="AdoMet_MTases"/>
    <property type="match status" value="1"/>
</dbReference>
<dbReference type="InterPro" id="IPR029063">
    <property type="entry name" value="SAM-dependent_MTases_sf"/>
</dbReference>
<organism evidence="2 3">
    <name type="scientific">Paraglomus brasilianum</name>
    <dbReference type="NCBI Taxonomy" id="144538"/>
    <lineage>
        <taxon>Eukaryota</taxon>
        <taxon>Fungi</taxon>
        <taxon>Fungi incertae sedis</taxon>
        <taxon>Mucoromycota</taxon>
        <taxon>Glomeromycotina</taxon>
        <taxon>Glomeromycetes</taxon>
        <taxon>Paraglomerales</taxon>
        <taxon>Paraglomeraceae</taxon>
        <taxon>Paraglomus</taxon>
    </lineage>
</organism>
<dbReference type="Gene3D" id="3.40.50.150">
    <property type="entry name" value="Vaccinia Virus protein VP39"/>
    <property type="match status" value="1"/>
</dbReference>
<dbReference type="Proteomes" id="UP000789739">
    <property type="component" value="Unassembled WGS sequence"/>
</dbReference>
<reference evidence="2" key="1">
    <citation type="submission" date="2021-06" db="EMBL/GenBank/DDBJ databases">
        <authorList>
            <person name="Kallberg Y."/>
            <person name="Tangrot J."/>
            <person name="Rosling A."/>
        </authorList>
    </citation>
    <scope>NUCLEOTIDE SEQUENCE</scope>
    <source>
        <strain evidence="2">BR232B</strain>
    </source>
</reference>
<gene>
    <name evidence="2" type="ORF">PBRASI_LOCUS2392</name>
</gene>
<dbReference type="PANTHER" id="PTHR43591:SF24">
    <property type="entry name" value="2-METHOXY-6-POLYPRENYL-1,4-BENZOQUINOL METHYLASE, MITOCHONDRIAL"/>
    <property type="match status" value="1"/>
</dbReference>
<dbReference type="OrthoDB" id="2013972at2759"/>
<dbReference type="PANTHER" id="PTHR43591">
    <property type="entry name" value="METHYLTRANSFERASE"/>
    <property type="match status" value="1"/>
</dbReference>
<dbReference type="InterPro" id="IPR041698">
    <property type="entry name" value="Methyltransf_25"/>
</dbReference>
<dbReference type="Pfam" id="PF13649">
    <property type="entry name" value="Methyltransf_25"/>
    <property type="match status" value="1"/>
</dbReference>
<comment type="caution">
    <text evidence="2">The sequence shown here is derived from an EMBL/GenBank/DDBJ whole genome shotgun (WGS) entry which is preliminary data.</text>
</comment>
<protein>
    <submittedName>
        <fullName evidence="2">1390_t:CDS:1</fullName>
    </submittedName>
</protein>
<evidence type="ECO:0000259" key="1">
    <source>
        <dbReference type="Pfam" id="PF13649"/>
    </source>
</evidence>
<evidence type="ECO:0000313" key="3">
    <source>
        <dbReference type="Proteomes" id="UP000789739"/>
    </source>
</evidence>
<sequence length="321" mass="35720">MGNNLSSTVTTKARKRFKLSSRSSAVSLATTSSGASSAKGSVRSDGYNDGISKVLDADNESLLDYFHIMHYMLKNSWNGNFSAPVQEALNSGINVLDVGCGPGTWILDMASTFIRTNFIGVDISPAYPTQIKPANTQFLTCDVLEGLPFEDGFFDFVYLRFLNKAFTKDEWHHTLLNELMRVTKPGGWIETMEQGVEVVDPTPTLAVTWKAGRQLLEDRGVWVGLAHELEKLLSTHPQTLNVVRQEIEHAVGPWGGKDGEIWATHLIQSLEAAAPSLIDCLSMSPEEFRVFSKEYTKQLRDPKCKTKTTTFRVFCQKSDMI</sequence>
<evidence type="ECO:0000313" key="2">
    <source>
        <dbReference type="EMBL" id="CAG8496713.1"/>
    </source>
</evidence>
<dbReference type="GO" id="GO:0008168">
    <property type="term" value="F:methyltransferase activity"/>
    <property type="evidence" value="ECO:0007669"/>
    <property type="project" value="TreeGrafter"/>
</dbReference>
<keyword evidence="3" id="KW-1185">Reference proteome</keyword>